<accession>A0ABS5I9R4</accession>
<evidence type="ECO:0000313" key="1">
    <source>
        <dbReference type="EMBL" id="MBR9971011.1"/>
    </source>
</evidence>
<keyword evidence="2" id="KW-1185">Reference proteome</keyword>
<proteinExistence type="predicted"/>
<dbReference type="RefSeq" id="WP_211546521.1">
    <property type="nucleotide sequence ID" value="NZ_JAGTUF010000002.1"/>
</dbReference>
<name>A0ABS5I9R4_9PROT</name>
<comment type="caution">
    <text evidence="1">The sequence shown here is derived from an EMBL/GenBank/DDBJ whole genome shotgun (WGS) entry which is preliminary data.</text>
</comment>
<dbReference type="Proteomes" id="UP000680714">
    <property type="component" value="Unassembled WGS sequence"/>
</dbReference>
<organism evidence="1 2">
    <name type="scientific">Magnetospirillum sulfuroxidans</name>
    <dbReference type="NCBI Taxonomy" id="611300"/>
    <lineage>
        <taxon>Bacteria</taxon>
        <taxon>Pseudomonadati</taxon>
        <taxon>Pseudomonadota</taxon>
        <taxon>Alphaproteobacteria</taxon>
        <taxon>Rhodospirillales</taxon>
        <taxon>Rhodospirillaceae</taxon>
        <taxon>Magnetospirillum</taxon>
    </lineage>
</organism>
<dbReference type="EMBL" id="JAGTUF010000002">
    <property type="protein sequence ID" value="MBR9971011.1"/>
    <property type="molecule type" value="Genomic_DNA"/>
</dbReference>
<gene>
    <name evidence="1" type="ORF">KEC16_04720</name>
</gene>
<reference evidence="1 2" key="1">
    <citation type="submission" date="2021-04" db="EMBL/GenBank/DDBJ databases">
        <title>Magnetospirillum sulfuroxidans sp. nov., a facultative chemolithoautotrophic sulfur-oxidizing alphaproteobacterium isolated from freshwater sediment and proposals for Paramagetospirillum gen. nov., and Magnetospirillaceae fam. nov.</title>
        <authorList>
            <person name="Koziaeva V."/>
            <person name="Geelhoed J.S."/>
            <person name="Sorokin D.Y."/>
            <person name="Grouzdev D.S."/>
        </authorList>
    </citation>
    <scope>NUCLEOTIDE SEQUENCE [LARGE SCALE GENOMIC DNA]</scope>
    <source>
        <strain evidence="1 2">J10</strain>
    </source>
</reference>
<evidence type="ECO:0000313" key="2">
    <source>
        <dbReference type="Proteomes" id="UP000680714"/>
    </source>
</evidence>
<protein>
    <submittedName>
        <fullName evidence="1">Uncharacterized protein</fullName>
    </submittedName>
</protein>
<sequence length="64" mass="7563">MERRCSWFSSDVIARKNRYLISVRGLLAIETTTSSHRKRKRHANRATADFQDFQDLWISAAHKK</sequence>